<dbReference type="VEuPathDB" id="FungiDB:ASPBRDRAFT_55617"/>
<dbReference type="AlphaFoldDB" id="A0A1L9UH48"/>
<dbReference type="EMBL" id="KV878685">
    <property type="protein sequence ID" value="OJJ70958.1"/>
    <property type="molecule type" value="Genomic_DNA"/>
</dbReference>
<comment type="function">
    <text evidence="5">Component of the mitochondrial ribosome (mitoribosome), a dedicated translation machinery responsible for the synthesis of mitochondrial genome-encoded proteins, including at least some of the essential transmembrane subunits of the mitochondrial respiratory chain. The mitoribosomes are attached to the mitochondrial inner membrane and translation products are cotranslationally integrated into the membrane.</text>
</comment>
<dbReference type="RefSeq" id="XP_067478206.1">
    <property type="nucleotide sequence ID" value="XM_067627414.1"/>
</dbReference>
<dbReference type="GeneID" id="93579902"/>
<keyword evidence="3" id="KW-0687">Ribonucleoprotein</keyword>
<dbReference type="FunFam" id="2.30.170.40:FF:000003">
    <property type="entry name" value="54S ribosomal protein L24"/>
    <property type="match status" value="1"/>
</dbReference>
<dbReference type="PANTHER" id="PTHR13528">
    <property type="entry name" value="39S RIBOSOMAL PROTEIN L28, MITOCHONDRIAL"/>
    <property type="match status" value="1"/>
</dbReference>
<protein>
    <recommendedName>
        <fullName evidence="4">Large ribosomal subunit protein bL28m</fullName>
    </recommendedName>
</protein>
<dbReference type="GO" id="GO:0003735">
    <property type="term" value="F:structural constituent of ribosome"/>
    <property type="evidence" value="ECO:0007669"/>
    <property type="project" value="InterPro"/>
</dbReference>
<evidence type="ECO:0000256" key="1">
    <source>
        <dbReference type="ARBA" id="ARBA00008760"/>
    </source>
</evidence>
<evidence type="ECO:0000256" key="5">
    <source>
        <dbReference type="ARBA" id="ARBA00037226"/>
    </source>
</evidence>
<evidence type="ECO:0000313" key="7">
    <source>
        <dbReference type="EMBL" id="OJJ70958.1"/>
    </source>
</evidence>
<dbReference type="Proteomes" id="UP000184499">
    <property type="component" value="Unassembled WGS sequence"/>
</dbReference>
<evidence type="ECO:0000256" key="4">
    <source>
        <dbReference type="ARBA" id="ARBA00035269"/>
    </source>
</evidence>
<evidence type="ECO:0000256" key="2">
    <source>
        <dbReference type="ARBA" id="ARBA00022980"/>
    </source>
</evidence>
<dbReference type="InterPro" id="IPR037147">
    <property type="entry name" value="Ribosomal_bL28_sf"/>
</dbReference>
<organism evidence="7 8">
    <name type="scientific">Aspergillus brasiliensis (strain CBS 101740 / IMI 381727 / IBT 21946)</name>
    <dbReference type="NCBI Taxonomy" id="767769"/>
    <lineage>
        <taxon>Eukaryota</taxon>
        <taxon>Fungi</taxon>
        <taxon>Dikarya</taxon>
        <taxon>Ascomycota</taxon>
        <taxon>Pezizomycotina</taxon>
        <taxon>Eurotiomycetes</taxon>
        <taxon>Eurotiomycetidae</taxon>
        <taxon>Eurotiales</taxon>
        <taxon>Aspergillaceae</taxon>
        <taxon>Aspergillus</taxon>
        <taxon>Aspergillus subgen. Circumdati</taxon>
    </lineage>
</organism>
<sequence length="299" mass="33933">MKGKTSLDAAASGRNSSAAGEDRSMIAGRGQGGQPRPPNSFTIRWWTVHAYLQLSRPLLLCSAGACSSLSRSIPCHGRLPIDLLIYTMAGLQTRSTMSLPFSLSAAFRNLSVTTSKRSFSTTLAAQKTKQLPDYIPPYPYGPNYVFKQSNSGLYGGAMIQFGNKISQGRNEGKTRRFWKPNVRRKKLYSEALGEDLFIKVTRKALRTIRKAGGLDNYLLSDRPGRIREMGIFGWELRWKIMQTPKIQERFREERKKLGIPEPPTFEEWVKQKEDEIKAKVEEETNIKEITKPTYNDKQY</sequence>
<evidence type="ECO:0000313" key="8">
    <source>
        <dbReference type="Proteomes" id="UP000184499"/>
    </source>
</evidence>
<comment type="similarity">
    <text evidence="1">Belongs to the bacterial ribosomal protein bL28 family.</text>
</comment>
<evidence type="ECO:0000256" key="3">
    <source>
        <dbReference type="ARBA" id="ARBA00023274"/>
    </source>
</evidence>
<dbReference type="PANTHER" id="PTHR13528:SF2">
    <property type="entry name" value="LARGE RIBOSOMAL SUBUNIT PROTEIN BL28M"/>
    <property type="match status" value="1"/>
</dbReference>
<dbReference type="SUPFAM" id="SSF143800">
    <property type="entry name" value="L28p-like"/>
    <property type="match status" value="1"/>
</dbReference>
<keyword evidence="8" id="KW-1185">Reference proteome</keyword>
<feature type="compositionally biased region" description="Low complexity" evidence="6">
    <location>
        <begin position="9"/>
        <end position="19"/>
    </location>
</feature>
<feature type="region of interest" description="Disordered" evidence="6">
    <location>
        <begin position="1"/>
        <end position="37"/>
    </location>
</feature>
<dbReference type="Pfam" id="PF00830">
    <property type="entry name" value="Ribosomal_L28"/>
    <property type="match status" value="1"/>
</dbReference>
<keyword evidence="2" id="KW-0689">Ribosomal protein</keyword>
<name>A0A1L9UH48_ASPBC</name>
<accession>A0A1L9UH48</accession>
<reference evidence="8" key="1">
    <citation type="journal article" date="2017" name="Genome Biol.">
        <title>Comparative genomics reveals high biological diversity and specific adaptations in the industrially and medically important fungal genus Aspergillus.</title>
        <authorList>
            <person name="de Vries R.P."/>
            <person name="Riley R."/>
            <person name="Wiebenga A."/>
            <person name="Aguilar-Osorio G."/>
            <person name="Amillis S."/>
            <person name="Uchima C.A."/>
            <person name="Anderluh G."/>
            <person name="Asadollahi M."/>
            <person name="Askin M."/>
            <person name="Barry K."/>
            <person name="Battaglia E."/>
            <person name="Bayram O."/>
            <person name="Benocci T."/>
            <person name="Braus-Stromeyer S.A."/>
            <person name="Caldana C."/>
            <person name="Canovas D."/>
            <person name="Cerqueira G.C."/>
            <person name="Chen F."/>
            <person name="Chen W."/>
            <person name="Choi C."/>
            <person name="Clum A."/>
            <person name="Dos Santos R.A."/>
            <person name="Damasio A.R."/>
            <person name="Diallinas G."/>
            <person name="Emri T."/>
            <person name="Fekete E."/>
            <person name="Flipphi M."/>
            <person name="Freyberg S."/>
            <person name="Gallo A."/>
            <person name="Gournas C."/>
            <person name="Habgood R."/>
            <person name="Hainaut M."/>
            <person name="Harispe M.L."/>
            <person name="Henrissat B."/>
            <person name="Hilden K.S."/>
            <person name="Hope R."/>
            <person name="Hossain A."/>
            <person name="Karabika E."/>
            <person name="Karaffa L."/>
            <person name="Karanyi Z."/>
            <person name="Krasevec N."/>
            <person name="Kuo A."/>
            <person name="Kusch H."/>
            <person name="LaButti K."/>
            <person name="Lagendijk E.L."/>
            <person name="Lapidus A."/>
            <person name="Levasseur A."/>
            <person name="Lindquist E."/>
            <person name="Lipzen A."/>
            <person name="Logrieco A.F."/>
            <person name="MacCabe A."/>
            <person name="Maekelae M.R."/>
            <person name="Malavazi I."/>
            <person name="Melin P."/>
            <person name="Meyer V."/>
            <person name="Mielnichuk N."/>
            <person name="Miskei M."/>
            <person name="Molnar A.P."/>
            <person name="Mule G."/>
            <person name="Ngan C.Y."/>
            <person name="Orejas M."/>
            <person name="Orosz E."/>
            <person name="Ouedraogo J.P."/>
            <person name="Overkamp K.M."/>
            <person name="Park H.-S."/>
            <person name="Perrone G."/>
            <person name="Piumi F."/>
            <person name="Punt P.J."/>
            <person name="Ram A.F."/>
            <person name="Ramon A."/>
            <person name="Rauscher S."/>
            <person name="Record E."/>
            <person name="Riano-Pachon D.M."/>
            <person name="Robert V."/>
            <person name="Roehrig J."/>
            <person name="Ruller R."/>
            <person name="Salamov A."/>
            <person name="Salih N.S."/>
            <person name="Samson R.A."/>
            <person name="Sandor E."/>
            <person name="Sanguinetti M."/>
            <person name="Schuetze T."/>
            <person name="Sepcic K."/>
            <person name="Shelest E."/>
            <person name="Sherlock G."/>
            <person name="Sophianopoulou V."/>
            <person name="Squina F.M."/>
            <person name="Sun H."/>
            <person name="Susca A."/>
            <person name="Todd R.B."/>
            <person name="Tsang A."/>
            <person name="Unkles S.E."/>
            <person name="van de Wiele N."/>
            <person name="van Rossen-Uffink D."/>
            <person name="Oliveira J.V."/>
            <person name="Vesth T.C."/>
            <person name="Visser J."/>
            <person name="Yu J.-H."/>
            <person name="Zhou M."/>
            <person name="Andersen M.R."/>
            <person name="Archer D.B."/>
            <person name="Baker S.E."/>
            <person name="Benoit I."/>
            <person name="Brakhage A.A."/>
            <person name="Braus G.H."/>
            <person name="Fischer R."/>
            <person name="Frisvad J.C."/>
            <person name="Goldman G.H."/>
            <person name="Houbraken J."/>
            <person name="Oakley B."/>
            <person name="Pocsi I."/>
            <person name="Scazzocchio C."/>
            <person name="Seiboth B."/>
            <person name="vanKuyk P.A."/>
            <person name="Wortman J."/>
            <person name="Dyer P.S."/>
            <person name="Grigoriev I.V."/>
        </authorList>
    </citation>
    <scope>NUCLEOTIDE SEQUENCE [LARGE SCALE GENOMIC DNA]</scope>
    <source>
        <strain evidence="8">CBS 101740 / IMI 381727 / IBT 21946</strain>
    </source>
</reference>
<proteinExistence type="inferred from homology"/>
<dbReference type="InterPro" id="IPR034704">
    <property type="entry name" value="Ribosomal_bL28/bL31-like_sf"/>
</dbReference>
<evidence type="ECO:0000256" key="6">
    <source>
        <dbReference type="SAM" id="MobiDB-lite"/>
    </source>
</evidence>
<dbReference type="Gene3D" id="2.30.170.40">
    <property type="entry name" value="Ribosomal protein L28/L24"/>
    <property type="match status" value="1"/>
</dbReference>
<dbReference type="STRING" id="767769.A0A1L9UH48"/>
<dbReference type="InterPro" id="IPR026569">
    <property type="entry name" value="Ribosomal_bL28"/>
</dbReference>
<dbReference type="OrthoDB" id="361870at2759"/>
<dbReference type="GO" id="GO:0005762">
    <property type="term" value="C:mitochondrial large ribosomal subunit"/>
    <property type="evidence" value="ECO:0007669"/>
    <property type="project" value="TreeGrafter"/>
</dbReference>
<gene>
    <name evidence="7" type="ORF">ASPBRDRAFT_55617</name>
</gene>